<dbReference type="EMBL" id="MU154691">
    <property type="protein sequence ID" value="KAF9488916.1"/>
    <property type="molecule type" value="Genomic_DNA"/>
</dbReference>
<dbReference type="PANTHER" id="PTHR10779">
    <property type="entry name" value="DYNEIN LIGHT CHAIN ROADBLOCK"/>
    <property type="match status" value="1"/>
</dbReference>
<evidence type="ECO:0000313" key="1">
    <source>
        <dbReference type="EMBL" id="KAF9488916.1"/>
    </source>
</evidence>
<name>A0A9P6D1K9_PLEER</name>
<organism evidence="1 2">
    <name type="scientific">Pleurotus eryngii</name>
    <name type="common">Boletus of the steppes</name>
    <dbReference type="NCBI Taxonomy" id="5323"/>
    <lineage>
        <taxon>Eukaryota</taxon>
        <taxon>Fungi</taxon>
        <taxon>Dikarya</taxon>
        <taxon>Basidiomycota</taxon>
        <taxon>Agaricomycotina</taxon>
        <taxon>Agaricomycetes</taxon>
        <taxon>Agaricomycetidae</taxon>
        <taxon>Agaricales</taxon>
        <taxon>Pleurotineae</taxon>
        <taxon>Pleurotaceae</taxon>
        <taxon>Pleurotus</taxon>
    </lineage>
</organism>
<dbReference type="OrthoDB" id="9985637at2759"/>
<dbReference type="SUPFAM" id="SSF103196">
    <property type="entry name" value="Roadblock/LC7 domain"/>
    <property type="match status" value="1"/>
</dbReference>
<keyword evidence="2" id="KW-1185">Reference proteome</keyword>
<dbReference type="Proteomes" id="UP000807025">
    <property type="component" value="Unassembled WGS sequence"/>
</dbReference>
<dbReference type="Gene3D" id="3.30.450.30">
    <property type="entry name" value="Dynein light chain 2a, cytoplasmic"/>
    <property type="match status" value="1"/>
</dbReference>
<comment type="caution">
    <text evidence="1">The sequence shown here is derived from an EMBL/GenBank/DDBJ whole genome shotgun (WGS) entry which is preliminary data.</text>
</comment>
<evidence type="ECO:0000313" key="2">
    <source>
        <dbReference type="Proteomes" id="UP000807025"/>
    </source>
</evidence>
<sequence>MSTPEIDHTLSLLLSHRTVLGYIVLSRGHPHGIVRQSGVIFDGEHGGKYATAIGKVIENVQSSLLQDEVRFLRIRTKRRESMISPDDRYLLAVLARSGFMIWNQPFPLRRDDIT</sequence>
<reference evidence="1" key="1">
    <citation type="submission" date="2020-11" db="EMBL/GenBank/DDBJ databases">
        <authorList>
            <consortium name="DOE Joint Genome Institute"/>
            <person name="Ahrendt S."/>
            <person name="Riley R."/>
            <person name="Andreopoulos W."/>
            <person name="Labutti K."/>
            <person name="Pangilinan J."/>
            <person name="Ruiz-Duenas F.J."/>
            <person name="Barrasa J.M."/>
            <person name="Sanchez-Garcia M."/>
            <person name="Camarero S."/>
            <person name="Miyauchi S."/>
            <person name="Serrano A."/>
            <person name="Linde D."/>
            <person name="Babiker R."/>
            <person name="Drula E."/>
            <person name="Ayuso-Fernandez I."/>
            <person name="Pacheco R."/>
            <person name="Padilla G."/>
            <person name="Ferreira P."/>
            <person name="Barriuso J."/>
            <person name="Kellner H."/>
            <person name="Castanera R."/>
            <person name="Alfaro M."/>
            <person name="Ramirez L."/>
            <person name="Pisabarro A.G."/>
            <person name="Kuo A."/>
            <person name="Tritt A."/>
            <person name="Lipzen A."/>
            <person name="He G."/>
            <person name="Yan M."/>
            <person name="Ng V."/>
            <person name="Cullen D."/>
            <person name="Martin F."/>
            <person name="Rosso M.-N."/>
            <person name="Henrissat B."/>
            <person name="Hibbett D."/>
            <person name="Martinez A.T."/>
            <person name="Grigoriev I.V."/>
        </authorList>
    </citation>
    <scope>NUCLEOTIDE SEQUENCE</scope>
    <source>
        <strain evidence="1">ATCC 90797</strain>
    </source>
</reference>
<gene>
    <name evidence="1" type="ORF">BDN71DRAFT_1402553</name>
</gene>
<proteinExistence type="predicted"/>
<accession>A0A9P6D1K9</accession>
<dbReference type="AlphaFoldDB" id="A0A9P6D1K9"/>
<protein>
    <submittedName>
        <fullName evidence="1">Uncharacterized protein</fullName>
    </submittedName>
</protein>